<comment type="caution">
    <text evidence="7">The sequence shown here is derived from an EMBL/GenBank/DDBJ whole genome shotgun (WGS) entry which is preliminary data.</text>
</comment>
<dbReference type="Gene3D" id="2.10.70.10">
    <property type="entry name" value="Complement Module, domain 1"/>
    <property type="match status" value="2"/>
</dbReference>
<feature type="disulfide bond" evidence="5">
    <location>
        <begin position="99"/>
        <end position="126"/>
    </location>
</feature>
<proteinExistence type="predicted"/>
<evidence type="ECO:0000259" key="6">
    <source>
        <dbReference type="PROSITE" id="PS50923"/>
    </source>
</evidence>
<feature type="domain" description="Sushi" evidence="6">
    <location>
        <begin position="1"/>
        <end position="47"/>
    </location>
</feature>
<dbReference type="PANTHER" id="PTHR45656">
    <property type="entry name" value="PROTEIN CBR-CLEC-78"/>
    <property type="match status" value="1"/>
</dbReference>
<accession>A0A5B7CRA8</accession>
<organism evidence="7 8">
    <name type="scientific">Portunus trituberculatus</name>
    <name type="common">Swimming crab</name>
    <name type="synonym">Neptunus trituberculatus</name>
    <dbReference type="NCBI Taxonomy" id="210409"/>
    <lineage>
        <taxon>Eukaryota</taxon>
        <taxon>Metazoa</taxon>
        <taxon>Ecdysozoa</taxon>
        <taxon>Arthropoda</taxon>
        <taxon>Crustacea</taxon>
        <taxon>Multicrustacea</taxon>
        <taxon>Malacostraca</taxon>
        <taxon>Eumalacostraca</taxon>
        <taxon>Eucarida</taxon>
        <taxon>Decapoda</taxon>
        <taxon>Pleocyemata</taxon>
        <taxon>Brachyura</taxon>
        <taxon>Eubrachyura</taxon>
        <taxon>Portunoidea</taxon>
        <taxon>Portunidae</taxon>
        <taxon>Portuninae</taxon>
        <taxon>Portunus</taxon>
    </lineage>
</organism>
<evidence type="ECO:0000256" key="2">
    <source>
        <dbReference type="ARBA" id="ARBA00022729"/>
    </source>
</evidence>
<name>A0A5B7CRA8_PORTR</name>
<dbReference type="InterPro" id="IPR035976">
    <property type="entry name" value="Sushi/SCR/CCP_sf"/>
</dbReference>
<reference evidence="7 8" key="1">
    <citation type="submission" date="2019-05" db="EMBL/GenBank/DDBJ databases">
        <title>Another draft genome of Portunus trituberculatus and its Hox gene families provides insights of decapod evolution.</title>
        <authorList>
            <person name="Jeong J.-H."/>
            <person name="Song I."/>
            <person name="Kim S."/>
            <person name="Choi T."/>
            <person name="Kim D."/>
            <person name="Ryu S."/>
            <person name="Kim W."/>
        </authorList>
    </citation>
    <scope>NUCLEOTIDE SEQUENCE [LARGE SCALE GENOMIC DNA]</scope>
    <source>
        <tissue evidence="7">Muscle</tissue>
    </source>
</reference>
<sequence>MVNSSGPYNAGDVMEVKCKSGYMIVGESVLVCQDDGSWSKPLPQCAYQPRAGSSRILAHLVPPSRAGYEVCIYPGIIISGTMSSIKFYYGINDNITYTCSDGFLLHGEHTITCQEGGKWSAPVPTCLPTP</sequence>
<dbReference type="SMART" id="SM00032">
    <property type="entry name" value="CCP"/>
    <property type="match status" value="2"/>
</dbReference>
<evidence type="ECO:0000313" key="7">
    <source>
        <dbReference type="EMBL" id="MPC11638.1"/>
    </source>
</evidence>
<dbReference type="EMBL" id="VSRR010000174">
    <property type="protein sequence ID" value="MPC11638.1"/>
    <property type="molecule type" value="Genomic_DNA"/>
</dbReference>
<dbReference type="FunFam" id="2.10.70.10:FF:000014">
    <property type="entry name" value="Membrane cofactor protein"/>
    <property type="match status" value="1"/>
</dbReference>
<dbReference type="Proteomes" id="UP000324222">
    <property type="component" value="Unassembled WGS sequence"/>
</dbReference>
<evidence type="ECO:0000256" key="4">
    <source>
        <dbReference type="ARBA" id="ARBA00023157"/>
    </source>
</evidence>
<dbReference type="SUPFAM" id="SSF57535">
    <property type="entry name" value="Complement control module/SCR domain"/>
    <property type="match status" value="2"/>
</dbReference>
<evidence type="ECO:0000256" key="1">
    <source>
        <dbReference type="ARBA" id="ARBA00022659"/>
    </source>
</evidence>
<keyword evidence="2" id="KW-0732">Signal</keyword>
<keyword evidence="3" id="KW-0677">Repeat</keyword>
<feature type="domain" description="Sushi" evidence="6">
    <location>
        <begin position="69"/>
        <end position="128"/>
    </location>
</feature>
<dbReference type="InterPro" id="IPR000436">
    <property type="entry name" value="Sushi_SCR_CCP_dom"/>
</dbReference>
<keyword evidence="1 5" id="KW-0768">Sushi</keyword>
<dbReference type="InterPro" id="IPR051277">
    <property type="entry name" value="SEZ6_CSMD_C4BPB_Regulators"/>
</dbReference>
<evidence type="ECO:0000256" key="5">
    <source>
        <dbReference type="PROSITE-ProRule" id="PRU00302"/>
    </source>
</evidence>
<dbReference type="Pfam" id="PF00084">
    <property type="entry name" value="Sushi"/>
    <property type="match status" value="2"/>
</dbReference>
<gene>
    <name evidence="7" type="primary">Svep1_1</name>
    <name evidence="7" type="ORF">E2C01_004309</name>
</gene>
<evidence type="ECO:0000313" key="8">
    <source>
        <dbReference type="Proteomes" id="UP000324222"/>
    </source>
</evidence>
<dbReference type="PROSITE" id="PS50923">
    <property type="entry name" value="SUSHI"/>
    <property type="match status" value="2"/>
</dbReference>
<dbReference type="OrthoDB" id="5804959at2759"/>
<dbReference type="CDD" id="cd00033">
    <property type="entry name" value="CCP"/>
    <property type="match status" value="2"/>
</dbReference>
<keyword evidence="8" id="KW-1185">Reference proteome</keyword>
<dbReference type="AlphaFoldDB" id="A0A5B7CRA8"/>
<feature type="disulfide bond" evidence="5">
    <location>
        <begin position="18"/>
        <end position="45"/>
    </location>
</feature>
<comment type="caution">
    <text evidence="5">Lacks conserved residue(s) required for the propagation of feature annotation.</text>
</comment>
<keyword evidence="4 5" id="KW-1015">Disulfide bond</keyword>
<evidence type="ECO:0000256" key="3">
    <source>
        <dbReference type="ARBA" id="ARBA00022737"/>
    </source>
</evidence>
<protein>
    <submittedName>
        <fullName evidence="7">Sushi, von Willebrand factor type A, EGF and pentraxin domain-containing protein 1</fullName>
    </submittedName>
</protein>
<dbReference type="PANTHER" id="PTHR45656:SF4">
    <property type="entry name" value="PROTEIN CBR-CLEC-78"/>
    <property type="match status" value="1"/>
</dbReference>